<dbReference type="SUPFAM" id="SSF56672">
    <property type="entry name" value="DNA/RNA polymerases"/>
    <property type="match status" value="1"/>
</dbReference>
<evidence type="ECO:0000313" key="1">
    <source>
        <dbReference type="EMBL" id="KRY40719.1"/>
    </source>
</evidence>
<dbReference type="InParanoid" id="A0A0V1BUP8"/>
<name>A0A0V1BUP8_TRISP</name>
<dbReference type="OrthoDB" id="10396982at2759"/>
<accession>A0A0V1BUP8</accession>
<comment type="caution">
    <text evidence="1">The sequence shown here is derived from an EMBL/GenBank/DDBJ whole genome shotgun (WGS) entry which is preliminary data.</text>
</comment>
<dbReference type="Gene3D" id="3.30.70.270">
    <property type="match status" value="1"/>
</dbReference>
<dbReference type="AlphaFoldDB" id="A0A0V1BUP8"/>
<evidence type="ECO:0000313" key="2">
    <source>
        <dbReference type="Proteomes" id="UP000054776"/>
    </source>
</evidence>
<dbReference type="InterPro" id="IPR043128">
    <property type="entry name" value="Rev_trsase/Diguanyl_cyclase"/>
</dbReference>
<protein>
    <submittedName>
        <fullName evidence="1">Uncharacterized protein</fullName>
    </submittedName>
</protein>
<sequence length="423" mass="47992">MGPVMEPLITTESRHHHQHSCLTWNLDRDYDIRWTISSFFKAFRRTSKSSRKYYSMPSATGSQGWTQSLVSIDCDNVRDSQWTNSAVKQQRTLAGTNCGRTGSKIGLSCGPSFLEKARRIAERVINGGEAFTQQQNTESVVKKTRGCYLEKLWTVSNVMKRVIFDANVLSYDRSLEKHEASAQKVAATSNQPLMAMTESALLSDRRRMLSCGWGITQIQLWELNAVTRIDAQPTLRIDETLNALVRMRWFSTLDDTSRYLQVKVAESDTEKMALSITVYCTNSGLCPLACVISCHVPTTNRECAHRGGALGVVHYKVLRRLKHMRMRIRFEKCQLMRLSVRSDLEMARTLMCKRSLAVPRFGVLLPLVCQKNLSSRTADTCDWPKPTAGVKEMNINCLYHHATAYCIIFDSQVPPEFFLPVVV</sequence>
<dbReference type="InterPro" id="IPR043502">
    <property type="entry name" value="DNA/RNA_pol_sf"/>
</dbReference>
<gene>
    <name evidence="1" type="ORF">T01_5103</name>
</gene>
<dbReference type="Proteomes" id="UP000054776">
    <property type="component" value="Unassembled WGS sequence"/>
</dbReference>
<proteinExistence type="predicted"/>
<reference evidence="1 2" key="1">
    <citation type="submission" date="2015-01" db="EMBL/GenBank/DDBJ databases">
        <title>Evolution of Trichinella species and genotypes.</title>
        <authorList>
            <person name="Korhonen P.K."/>
            <person name="Edoardo P."/>
            <person name="Giuseppe L.R."/>
            <person name="Gasser R.B."/>
        </authorList>
    </citation>
    <scope>NUCLEOTIDE SEQUENCE [LARGE SCALE GENOMIC DNA]</scope>
    <source>
        <strain evidence="1">ISS3</strain>
    </source>
</reference>
<keyword evidence="2" id="KW-1185">Reference proteome</keyword>
<dbReference type="EMBL" id="JYDH01000011">
    <property type="protein sequence ID" value="KRY40719.1"/>
    <property type="molecule type" value="Genomic_DNA"/>
</dbReference>
<organism evidence="1 2">
    <name type="scientific">Trichinella spiralis</name>
    <name type="common">Trichina worm</name>
    <dbReference type="NCBI Taxonomy" id="6334"/>
    <lineage>
        <taxon>Eukaryota</taxon>
        <taxon>Metazoa</taxon>
        <taxon>Ecdysozoa</taxon>
        <taxon>Nematoda</taxon>
        <taxon>Enoplea</taxon>
        <taxon>Dorylaimia</taxon>
        <taxon>Trichinellida</taxon>
        <taxon>Trichinellidae</taxon>
        <taxon>Trichinella</taxon>
    </lineage>
</organism>